<name>A0A929FCA4_LEPEC</name>
<sequence length="274" mass="30278">MSTGLKNWLQTFLWGGLFICCIAFISGITAPAAHAYNNPELLPDEPTMVIDLAKILTSSEEDYLNQHLPEFEAETGWKLRVLTQFDQTPGRAVKDFWGLDEKSVMLIADPRGGNILNFSVGDSVYALLPRVFWIELQTRFGNQFFVRDRGEDQAIMQAIASLETCLERGGCSVVPGLPREQWILTLITSILGGIICGFAAHPRKEGQVFSWQWMLIFSPLWGMLFIAFGIGPVVTRTQDWLPLTRNIAGFLIGALVAFLSPAFTNSSASSGGEA</sequence>
<gene>
    <name evidence="3" type="ORF">IQ260_24700</name>
</gene>
<dbReference type="PANTHER" id="PTHR35514:SF1">
    <property type="entry name" value="THYLAKOID LUMENAL 15.0 KDA PROTEIN 2, CHLOROPLASTIC"/>
    <property type="match status" value="1"/>
</dbReference>
<dbReference type="PANTHER" id="PTHR35514">
    <property type="entry name" value="THYLAKOID LUMENAL 15.0 KDA PROTEIN 2, CHLOROPLASTIC"/>
    <property type="match status" value="1"/>
</dbReference>
<feature type="transmembrane region" description="Helical" evidence="1">
    <location>
        <begin position="182"/>
        <end position="201"/>
    </location>
</feature>
<keyword evidence="1" id="KW-0472">Membrane</keyword>
<proteinExistence type="predicted"/>
<organism evidence="3 4">
    <name type="scientific">Leptolyngbya cf. ectocarpi LEGE 11479</name>
    <dbReference type="NCBI Taxonomy" id="1828722"/>
    <lineage>
        <taxon>Bacteria</taxon>
        <taxon>Bacillati</taxon>
        <taxon>Cyanobacteriota</taxon>
        <taxon>Cyanophyceae</taxon>
        <taxon>Leptolyngbyales</taxon>
        <taxon>Leptolyngbyaceae</taxon>
        <taxon>Leptolyngbya group</taxon>
        <taxon>Leptolyngbya</taxon>
    </lineage>
</organism>
<dbReference type="Pfam" id="PF04536">
    <property type="entry name" value="TPM_phosphatase"/>
    <property type="match status" value="1"/>
</dbReference>
<feature type="transmembrane region" description="Helical" evidence="1">
    <location>
        <begin position="247"/>
        <end position="264"/>
    </location>
</feature>
<feature type="transmembrane region" description="Helical" evidence="1">
    <location>
        <begin position="213"/>
        <end position="235"/>
    </location>
</feature>
<keyword evidence="1" id="KW-0812">Transmembrane</keyword>
<feature type="domain" description="TPM" evidence="2">
    <location>
        <begin position="49"/>
        <end position="163"/>
    </location>
</feature>
<dbReference type="Proteomes" id="UP000615026">
    <property type="component" value="Unassembled WGS sequence"/>
</dbReference>
<keyword evidence="4" id="KW-1185">Reference proteome</keyword>
<protein>
    <submittedName>
        <fullName evidence="3">TPM domain-containing protein</fullName>
    </submittedName>
</protein>
<dbReference type="RefSeq" id="WP_193995734.1">
    <property type="nucleotide sequence ID" value="NZ_JADEXP010000330.1"/>
</dbReference>
<keyword evidence="1" id="KW-1133">Transmembrane helix</keyword>
<dbReference type="EMBL" id="JADEXP010000330">
    <property type="protein sequence ID" value="MBE9069847.1"/>
    <property type="molecule type" value="Genomic_DNA"/>
</dbReference>
<dbReference type="InterPro" id="IPR007621">
    <property type="entry name" value="TPM_dom"/>
</dbReference>
<feature type="transmembrane region" description="Helical" evidence="1">
    <location>
        <begin position="12"/>
        <end position="33"/>
    </location>
</feature>
<evidence type="ECO:0000313" key="4">
    <source>
        <dbReference type="Proteomes" id="UP000615026"/>
    </source>
</evidence>
<reference evidence="3" key="1">
    <citation type="submission" date="2020-10" db="EMBL/GenBank/DDBJ databases">
        <authorList>
            <person name="Castelo-Branco R."/>
            <person name="Eusebio N."/>
            <person name="Adriana R."/>
            <person name="Vieira A."/>
            <person name="Brugerolle De Fraissinette N."/>
            <person name="Rezende De Castro R."/>
            <person name="Schneider M.P."/>
            <person name="Vasconcelos V."/>
            <person name="Leao P.N."/>
        </authorList>
    </citation>
    <scope>NUCLEOTIDE SEQUENCE</scope>
    <source>
        <strain evidence="3">LEGE 11479</strain>
    </source>
</reference>
<evidence type="ECO:0000256" key="1">
    <source>
        <dbReference type="SAM" id="Phobius"/>
    </source>
</evidence>
<dbReference type="Gene3D" id="3.10.310.50">
    <property type="match status" value="1"/>
</dbReference>
<dbReference type="AlphaFoldDB" id="A0A929FCA4"/>
<accession>A0A929FCA4</accession>
<comment type="caution">
    <text evidence="3">The sequence shown here is derived from an EMBL/GenBank/DDBJ whole genome shotgun (WGS) entry which is preliminary data.</text>
</comment>
<evidence type="ECO:0000313" key="3">
    <source>
        <dbReference type="EMBL" id="MBE9069847.1"/>
    </source>
</evidence>
<evidence type="ECO:0000259" key="2">
    <source>
        <dbReference type="Pfam" id="PF04536"/>
    </source>
</evidence>